<evidence type="ECO:0000256" key="2">
    <source>
        <dbReference type="ARBA" id="ARBA00007288"/>
    </source>
</evidence>
<comment type="subunit">
    <text evidence="4">Interacts with the cannabinoid receptor CNR1 (via C-terminus). Does not interact with cannabinoid receptor CNR2.</text>
</comment>
<evidence type="ECO:0000313" key="6">
    <source>
        <dbReference type="EMBL" id="VTJ81831.1"/>
    </source>
</evidence>
<evidence type="ECO:0000313" key="7">
    <source>
        <dbReference type="Proteomes" id="UP000335636"/>
    </source>
</evidence>
<protein>
    <recommendedName>
        <fullName evidence="3">CB1 cannabinoid receptor-interacting protein 1</fullName>
    </recommendedName>
</protein>
<dbReference type="Pfam" id="PF15043">
    <property type="entry name" value="CNRIP1"/>
    <property type="match status" value="1"/>
</dbReference>
<comment type="similarity">
    <text evidence="2">Belongs to the CNRIP family.</text>
</comment>
<organism evidence="6 7">
    <name type="scientific">Marmota monax</name>
    <name type="common">Woodchuck</name>
    <dbReference type="NCBI Taxonomy" id="9995"/>
    <lineage>
        <taxon>Eukaryota</taxon>
        <taxon>Metazoa</taxon>
        <taxon>Chordata</taxon>
        <taxon>Craniata</taxon>
        <taxon>Vertebrata</taxon>
        <taxon>Euteleostomi</taxon>
        <taxon>Mammalia</taxon>
        <taxon>Eutheria</taxon>
        <taxon>Euarchontoglires</taxon>
        <taxon>Glires</taxon>
        <taxon>Rodentia</taxon>
        <taxon>Sciuromorpha</taxon>
        <taxon>Sciuridae</taxon>
        <taxon>Xerinae</taxon>
        <taxon>Marmotini</taxon>
        <taxon>Marmota</taxon>
    </lineage>
</organism>
<dbReference type="AlphaFoldDB" id="A0A5E4CLM0"/>
<dbReference type="EMBL" id="WJEC01000444">
    <property type="protein sequence ID" value="KAF7483122.1"/>
    <property type="molecule type" value="Genomic_DNA"/>
</dbReference>
<sequence length="79" mass="9470">MPVTLALFHCLSKCEVLLVVFLFLQFTDIGTFETVWQVKFYNYHKRDHCQWGSPFSVIEYECKPNETRSLMWVNKESFL</sequence>
<dbReference type="GO" id="GO:0031718">
    <property type="term" value="F:type 1 cannabinoid receptor binding"/>
    <property type="evidence" value="ECO:0007669"/>
    <property type="project" value="TreeGrafter"/>
</dbReference>
<evidence type="ECO:0000256" key="3">
    <source>
        <dbReference type="ARBA" id="ARBA00015651"/>
    </source>
</evidence>
<dbReference type="PANTHER" id="PTHR31952">
    <property type="entry name" value="CB1 CANNABINOID RECEPTOR-INTERACTING PROTEIN 1"/>
    <property type="match status" value="1"/>
</dbReference>
<dbReference type="InterPro" id="IPR029204">
    <property type="entry name" value="CNRIP1"/>
</dbReference>
<evidence type="ECO:0000256" key="4">
    <source>
        <dbReference type="ARBA" id="ARBA00026030"/>
    </source>
</evidence>
<name>A0A5E4CLM0_MARMO</name>
<comment type="function">
    <text evidence="1">Suppresses cannabinoid receptor CNR1-mediated tonic inhibition of voltage-gated calcium channels.</text>
</comment>
<dbReference type="PANTHER" id="PTHR31952:SF1">
    <property type="entry name" value="CB1 CANNABINOID RECEPTOR-INTERACTING PROTEIN 1"/>
    <property type="match status" value="1"/>
</dbReference>
<dbReference type="GO" id="GO:0005886">
    <property type="term" value="C:plasma membrane"/>
    <property type="evidence" value="ECO:0007669"/>
    <property type="project" value="TreeGrafter"/>
</dbReference>
<reference evidence="5" key="2">
    <citation type="submission" date="2020-08" db="EMBL/GenBank/DDBJ databases">
        <authorList>
            <person name="Shumante A."/>
            <person name="Zimin A.V."/>
            <person name="Puiu D."/>
            <person name="Salzberg S.L."/>
        </authorList>
    </citation>
    <scope>NUCLEOTIDE SEQUENCE</scope>
    <source>
        <strain evidence="5">WC2-LM</strain>
        <tissue evidence="5">Liver</tissue>
    </source>
</reference>
<keyword evidence="7" id="KW-1185">Reference proteome</keyword>
<evidence type="ECO:0000256" key="1">
    <source>
        <dbReference type="ARBA" id="ARBA00003884"/>
    </source>
</evidence>
<proteinExistence type="inferred from homology"/>
<accession>A0A5E4CLM0</accession>
<dbReference type="Proteomes" id="UP000335636">
    <property type="component" value="Unassembled WGS sequence"/>
</dbReference>
<dbReference type="EMBL" id="CABDUW010001462">
    <property type="protein sequence ID" value="VTJ81831.1"/>
    <property type="molecule type" value="Genomic_DNA"/>
</dbReference>
<reference evidence="6 7" key="1">
    <citation type="submission" date="2019-04" db="EMBL/GenBank/DDBJ databases">
        <authorList>
            <person name="Alioto T."/>
            <person name="Alioto T."/>
        </authorList>
    </citation>
    <scope>NUCLEOTIDE SEQUENCE [LARGE SCALE GENOMIC DNA]</scope>
</reference>
<dbReference type="Proteomes" id="UP000662637">
    <property type="component" value="Unassembled WGS sequence"/>
</dbReference>
<gene>
    <name evidence="5" type="ORF">GHT09_005494</name>
    <name evidence="6" type="ORF">MONAX_5E022690</name>
</gene>
<evidence type="ECO:0000313" key="5">
    <source>
        <dbReference type="EMBL" id="KAF7483122.1"/>
    </source>
</evidence>